<name>A0A7M2X1X5_9BACT</name>
<organism evidence="1 2">
    <name type="scientific">Humisphaera borealis</name>
    <dbReference type="NCBI Taxonomy" id="2807512"/>
    <lineage>
        <taxon>Bacteria</taxon>
        <taxon>Pseudomonadati</taxon>
        <taxon>Planctomycetota</taxon>
        <taxon>Phycisphaerae</taxon>
        <taxon>Tepidisphaerales</taxon>
        <taxon>Tepidisphaeraceae</taxon>
        <taxon>Humisphaera</taxon>
    </lineage>
</organism>
<dbReference type="AlphaFoldDB" id="A0A7M2X1X5"/>
<accession>A0A7M2X1X5</accession>
<evidence type="ECO:0000313" key="1">
    <source>
        <dbReference type="EMBL" id="QOV90740.1"/>
    </source>
</evidence>
<keyword evidence="2" id="KW-1185">Reference proteome</keyword>
<dbReference type="RefSeq" id="WP_206293842.1">
    <property type="nucleotide sequence ID" value="NZ_CP063458.1"/>
</dbReference>
<evidence type="ECO:0000313" key="2">
    <source>
        <dbReference type="Proteomes" id="UP000593765"/>
    </source>
</evidence>
<dbReference type="Proteomes" id="UP000593765">
    <property type="component" value="Chromosome"/>
</dbReference>
<protein>
    <submittedName>
        <fullName evidence="1">Uncharacterized protein</fullName>
    </submittedName>
</protein>
<reference evidence="1 2" key="1">
    <citation type="submission" date="2020-10" db="EMBL/GenBank/DDBJ databases">
        <title>Wide distribution of Phycisphaera-like planctomycetes from WD2101 soil group in peatlands and genome analysis of the first cultivated representative.</title>
        <authorList>
            <person name="Dedysh S.N."/>
            <person name="Beletsky A.V."/>
            <person name="Ivanova A."/>
            <person name="Kulichevskaya I.S."/>
            <person name="Suzina N.E."/>
            <person name="Philippov D.A."/>
            <person name="Rakitin A.L."/>
            <person name="Mardanov A.V."/>
            <person name="Ravin N.V."/>
        </authorList>
    </citation>
    <scope>NUCLEOTIDE SEQUENCE [LARGE SCALE GENOMIC DNA]</scope>
    <source>
        <strain evidence="1 2">M1803</strain>
    </source>
</reference>
<dbReference type="KEGG" id="hbs:IPV69_05110"/>
<proteinExistence type="predicted"/>
<gene>
    <name evidence="1" type="ORF">IPV69_05110</name>
</gene>
<dbReference type="EMBL" id="CP063458">
    <property type="protein sequence ID" value="QOV90740.1"/>
    <property type="molecule type" value="Genomic_DNA"/>
</dbReference>
<sequence>MRLHFRFIGGPQDGKTLPVPSPVTGGMEISVRPVEPYLPCATYTLGDDGFFRFSAVDLTDATDDLECCQAGS</sequence>